<dbReference type="SMART" id="SM00450">
    <property type="entry name" value="RHOD"/>
    <property type="match status" value="1"/>
</dbReference>
<evidence type="ECO:0000313" key="3">
    <source>
        <dbReference type="Proteomes" id="UP000557307"/>
    </source>
</evidence>
<dbReference type="SUPFAM" id="SSF52821">
    <property type="entry name" value="Rhodanese/Cell cycle control phosphatase"/>
    <property type="match status" value="1"/>
</dbReference>
<keyword evidence="3" id="KW-1185">Reference proteome</keyword>
<feature type="domain" description="Rhodanese" evidence="1">
    <location>
        <begin position="37"/>
        <end position="128"/>
    </location>
</feature>
<dbReference type="InterPro" id="IPR052367">
    <property type="entry name" value="Thiosulfate_ST/Rhodanese-like"/>
</dbReference>
<comment type="caution">
    <text evidence="2">The sequence shown here is derived from an EMBL/GenBank/DDBJ whole genome shotgun (WGS) entry which is preliminary data.</text>
</comment>
<evidence type="ECO:0000259" key="1">
    <source>
        <dbReference type="PROSITE" id="PS50206"/>
    </source>
</evidence>
<reference evidence="2 3" key="1">
    <citation type="submission" date="2020-08" db="EMBL/GenBank/DDBJ databases">
        <title>Genomic Encyclopedia of Type Strains, Phase IV (KMG-IV): sequencing the most valuable type-strain genomes for metagenomic binning, comparative biology and taxonomic classification.</title>
        <authorList>
            <person name="Goeker M."/>
        </authorList>
    </citation>
    <scope>NUCLEOTIDE SEQUENCE [LARGE SCALE GENOMIC DNA]</scope>
    <source>
        <strain evidence="2 3">DSM 105074</strain>
    </source>
</reference>
<dbReference type="InterPro" id="IPR001763">
    <property type="entry name" value="Rhodanese-like_dom"/>
</dbReference>
<dbReference type="CDD" id="cd00158">
    <property type="entry name" value="RHOD"/>
    <property type="match status" value="1"/>
</dbReference>
<proteinExistence type="predicted"/>
<gene>
    <name evidence="2" type="ORF">HNQ92_004050</name>
</gene>
<dbReference type="GO" id="GO:0016740">
    <property type="term" value="F:transferase activity"/>
    <property type="evidence" value="ECO:0007669"/>
    <property type="project" value="UniProtKB-KW"/>
</dbReference>
<dbReference type="EMBL" id="JACHGF010000007">
    <property type="protein sequence ID" value="MBB5285890.1"/>
    <property type="molecule type" value="Genomic_DNA"/>
</dbReference>
<accession>A0A840U190</accession>
<protein>
    <submittedName>
        <fullName evidence="2">Rhodanese-related sulfurtransferase</fullName>
    </submittedName>
</protein>
<dbReference type="Gene3D" id="3.40.250.10">
    <property type="entry name" value="Rhodanese-like domain"/>
    <property type="match status" value="1"/>
</dbReference>
<dbReference type="Pfam" id="PF00581">
    <property type="entry name" value="Rhodanese"/>
    <property type="match status" value="1"/>
</dbReference>
<name>A0A840U190_9BACT</name>
<evidence type="ECO:0000313" key="2">
    <source>
        <dbReference type="EMBL" id="MBB5285890.1"/>
    </source>
</evidence>
<dbReference type="PROSITE" id="PS50206">
    <property type="entry name" value="RHODANESE_3"/>
    <property type="match status" value="1"/>
</dbReference>
<sequence length="141" mass="15872">MKPFLYITSILFLFSGTGLRAQTNIDLPPADFEKAIQAEGIQLWDVRRPDEFAQGHIRGATLVNWEDKAQFEAHAQHLDKNETVYVYCRSGKRSRQAADWLQEKGFIHVVNLEGGLLGWKEQDKPIAVNPSAQPIGSTPQP</sequence>
<dbReference type="PANTHER" id="PTHR45431:SF3">
    <property type="entry name" value="RHODANESE-LIKE DOMAIN-CONTAINING PROTEIN 15, CHLOROPLASTIC"/>
    <property type="match status" value="1"/>
</dbReference>
<dbReference type="PANTHER" id="PTHR45431">
    <property type="entry name" value="RHODANESE-LIKE DOMAIN-CONTAINING PROTEIN 15, CHLOROPLASTIC"/>
    <property type="match status" value="1"/>
</dbReference>
<dbReference type="Proteomes" id="UP000557307">
    <property type="component" value="Unassembled WGS sequence"/>
</dbReference>
<dbReference type="InterPro" id="IPR036873">
    <property type="entry name" value="Rhodanese-like_dom_sf"/>
</dbReference>
<dbReference type="AlphaFoldDB" id="A0A840U190"/>
<dbReference type="RefSeq" id="WP_184176485.1">
    <property type="nucleotide sequence ID" value="NZ_JACHGF010000007.1"/>
</dbReference>
<keyword evidence="2" id="KW-0808">Transferase</keyword>
<organism evidence="2 3">
    <name type="scientific">Rhabdobacter roseus</name>
    <dbReference type="NCBI Taxonomy" id="1655419"/>
    <lineage>
        <taxon>Bacteria</taxon>
        <taxon>Pseudomonadati</taxon>
        <taxon>Bacteroidota</taxon>
        <taxon>Cytophagia</taxon>
        <taxon>Cytophagales</taxon>
        <taxon>Cytophagaceae</taxon>
        <taxon>Rhabdobacter</taxon>
    </lineage>
</organism>